<dbReference type="InterPro" id="IPR025300">
    <property type="entry name" value="BetaGal_jelly_roll_dom"/>
</dbReference>
<keyword evidence="5 10" id="KW-0378">Hydrolase</keyword>
<dbReference type="InterPro" id="IPR036833">
    <property type="entry name" value="BetaGal_dom3_sf"/>
</dbReference>
<dbReference type="SUPFAM" id="SSF117100">
    <property type="entry name" value="Beta-galactosidase LacA, domain 3"/>
    <property type="match status" value="1"/>
</dbReference>
<keyword evidence="7" id="KW-0326">Glycosidase</keyword>
<dbReference type="PANTHER" id="PTHR23421">
    <property type="entry name" value="BETA-GALACTOSIDASE RELATED"/>
    <property type="match status" value="1"/>
</dbReference>
<reference evidence="10" key="1">
    <citation type="journal article" date="2023" name="Mol. Phylogenet. Evol.">
        <title>Genome-scale phylogeny and comparative genomics of the fungal order Sordariales.</title>
        <authorList>
            <person name="Hensen N."/>
            <person name="Bonometti L."/>
            <person name="Westerberg I."/>
            <person name="Brannstrom I.O."/>
            <person name="Guillou S."/>
            <person name="Cros-Aarteil S."/>
            <person name="Calhoun S."/>
            <person name="Haridas S."/>
            <person name="Kuo A."/>
            <person name="Mondo S."/>
            <person name="Pangilinan J."/>
            <person name="Riley R."/>
            <person name="LaButti K."/>
            <person name="Andreopoulos B."/>
            <person name="Lipzen A."/>
            <person name="Chen C."/>
            <person name="Yan M."/>
            <person name="Daum C."/>
            <person name="Ng V."/>
            <person name="Clum A."/>
            <person name="Steindorff A."/>
            <person name="Ohm R.A."/>
            <person name="Martin F."/>
            <person name="Silar P."/>
            <person name="Natvig D.O."/>
            <person name="Lalanne C."/>
            <person name="Gautier V."/>
            <person name="Ament-Velasquez S.L."/>
            <person name="Kruys A."/>
            <person name="Hutchinson M.I."/>
            <person name="Powell A.J."/>
            <person name="Barry K."/>
            <person name="Miller A.N."/>
            <person name="Grigoriev I.V."/>
            <person name="Debuchy R."/>
            <person name="Gladieux P."/>
            <person name="Hiltunen Thoren M."/>
            <person name="Johannesson H."/>
        </authorList>
    </citation>
    <scope>NUCLEOTIDE SEQUENCE</scope>
    <source>
        <strain evidence="10">CBS 118394</strain>
    </source>
</reference>
<dbReference type="InterPro" id="IPR025972">
    <property type="entry name" value="BetaGal_dom3"/>
</dbReference>
<dbReference type="Proteomes" id="UP001283341">
    <property type="component" value="Unassembled WGS sequence"/>
</dbReference>
<evidence type="ECO:0000256" key="7">
    <source>
        <dbReference type="ARBA" id="ARBA00023295"/>
    </source>
</evidence>
<evidence type="ECO:0000256" key="6">
    <source>
        <dbReference type="ARBA" id="ARBA00023180"/>
    </source>
</evidence>
<comment type="similarity">
    <text evidence="2 8">Belongs to the glycosyl hydrolase 35 family.</text>
</comment>
<keyword evidence="6" id="KW-0325">Glycoprotein</keyword>
<evidence type="ECO:0000256" key="8">
    <source>
        <dbReference type="RuleBase" id="RU003679"/>
    </source>
</evidence>
<evidence type="ECO:0000256" key="4">
    <source>
        <dbReference type="ARBA" id="ARBA00022729"/>
    </source>
</evidence>
<protein>
    <recommendedName>
        <fullName evidence="3">beta-galactosidase</fullName>
        <ecNumber evidence="3">3.2.1.23</ecNumber>
    </recommendedName>
</protein>
<evidence type="ECO:0000256" key="5">
    <source>
        <dbReference type="ARBA" id="ARBA00022801"/>
    </source>
</evidence>
<organism evidence="10 11">
    <name type="scientific">Apodospora peruviana</name>
    <dbReference type="NCBI Taxonomy" id="516989"/>
    <lineage>
        <taxon>Eukaryota</taxon>
        <taxon>Fungi</taxon>
        <taxon>Dikarya</taxon>
        <taxon>Ascomycota</taxon>
        <taxon>Pezizomycotina</taxon>
        <taxon>Sordariomycetes</taxon>
        <taxon>Sordariomycetidae</taxon>
        <taxon>Sordariales</taxon>
        <taxon>Lasiosphaeriaceae</taxon>
        <taxon>Apodospora</taxon>
    </lineage>
</organism>
<dbReference type="Gene3D" id="3.20.20.80">
    <property type="entry name" value="Glycosidases"/>
    <property type="match status" value="1"/>
</dbReference>
<dbReference type="Pfam" id="PF13364">
    <property type="entry name" value="BetaGal_ABD2"/>
    <property type="match status" value="1"/>
</dbReference>
<reference evidence="10" key="2">
    <citation type="submission" date="2023-06" db="EMBL/GenBank/DDBJ databases">
        <authorList>
            <consortium name="Lawrence Berkeley National Laboratory"/>
            <person name="Haridas S."/>
            <person name="Hensen N."/>
            <person name="Bonometti L."/>
            <person name="Westerberg I."/>
            <person name="Brannstrom I.O."/>
            <person name="Guillou S."/>
            <person name="Cros-Aarteil S."/>
            <person name="Calhoun S."/>
            <person name="Kuo A."/>
            <person name="Mondo S."/>
            <person name="Pangilinan J."/>
            <person name="Riley R."/>
            <person name="Labutti K."/>
            <person name="Andreopoulos B."/>
            <person name="Lipzen A."/>
            <person name="Chen C."/>
            <person name="Yanf M."/>
            <person name="Daum C."/>
            <person name="Ng V."/>
            <person name="Clum A."/>
            <person name="Steindorff A."/>
            <person name="Ohm R."/>
            <person name="Martin F."/>
            <person name="Silar P."/>
            <person name="Natvig D."/>
            <person name="Lalanne C."/>
            <person name="Gautier V."/>
            <person name="Ament-Velasquez S.L."/>
            <person name="Kruys A."/>
            <person name="Hutchinson M.I."/>
            <person name="Powell A.J."/>
            <person name="Barry K."/>
            <person name="Miller A.N."/>
            <person name="Grigoriev I.V."/>
            <person name="Debuchy R."/>
            <person name="Gladieux P."/>
            <person name="Thoren M.H."/>
            <person name="Johannesson H."/>
        </authorList>
    </citation>
    <scope>NUCLEOTIDE SEQUENCE</scope>
    <source>
        <strain evidence="10">CBS 118394</strain>
    </source>
</reference>
<dbReference type="InterPro" id="IPR017853">
    <property type="entry name" value="GH"/>
</dbReference>
<dbReference type="Pfam" id="PF13363">
    <property type="entry name" value="BetaGal_dom3"/>
    <property type="match status" value="1"/>
</dbReference>
<dbReference type="Pfam" id="PF01301">
    <property type="entry name" value="Glyco_hydro_35"/>
    <property type="match status" value="1"/>
</dbReference>
<dbReference type="InterPro" id="IPR018954">
    <property type="entry name" value="Betagal_dom2"/>
</dbReference>
<dbReference type="AlphaFoldDB" id="A0AAE0MFQ5"/>
<dbReference type="EC" id="3.2.1.23" evidence="3"/>
<evidence type="ECO:0000256" key="2">
    <source>
        <dbReference type="ARBA" id="ARBA00009809"/>
    </source>
</evidence>
<dbReference type="InterPro" id="IPR031330">
    <property type="entry name" value="Gly_Hdrlase_35_cat"/>
</dbReference>
<dbReference type="GO" id="GO:0005975">
    <property type="term" value="P:carbohydrate metabolic process"/>
    <property type="evidence" value="ECO:0007669"/>
    <property type="project" value="InterPro"/>
</dbReference>
<dbReference type="SMART" id="SM01029">
    <property type="entry name" value="BetaGal_dom2"/>
    <property type="match status" value="1"/>
</dbReference>
<dbReference type="SUPFAM" id="SSF51011">
    <property type="entry name" value="Glycosyl hydrolase domain"/>
    <property type="match status" value="1"/>
</dbReference>
<dbReference type="Gene3D" id="2.102.20.10">
    <property type="entry name" value="Beta-galactosidase, domain 2"/>
    <property type="match status" value="1"/>
</dbReference>
<sequence length="844" mass="93587">MTWDNHSLFWRDPPTFRLPVPSLWIDLFEKVKVLGMSTVSFYVDWAQLEGKPGEFRAEGIFDYAKFMEAAKEAGIYLIARPGPYVNAEASGGGFPGWLQRLKGHLRTPDEDFLAATDNYIANIAGLIANYQITNGGPGFLFPDPDYMQYVEDQARKAGIVVPFMSNDAWTEAHNAPGTGKGEMDILREYIRASWGSSEGHDGYPLGFDCSNPSSWPAGALPTTWYETHMQQIPPLPIQFQRYFQGGSFDPWGGYGFAQCAELVNHEQVRIFYKNLYAAGVTIFNVYMHFGGTNWGNLGHPGVYTSYDYAAAIAEDRTIAREKYSELKLQANFLKVTPGYLNTTPEISSQTGVYSSNLAVTVTPVVSPDGGFWVVRHTDYQLTQSTLYTITVPTSKGKITIPQLGGSLTLGRRDSKIFIFTWQSSATRRSWSSMATWKVKGDRVTVKLRNKYIVAQWKSATQRRILQIGDLHVYIVDRNSAYDYWVPELSPSSLIVNGGYLIRSASIKGNSLYIRADSNSTTTFELIGVPRSVRKIYVNDSPADYKTNSDGNWVADANYHSPKLSLPNLPSLDWHYSDSLPEISQGYDDSAWPSADHIKTNNSYAQPFLTPVSLYGSDYGFHAGALVFRGHFTATGAEKQLYLTTKGGSAFAPSYVFTVLVDNMGLDENWVIDVDEMKNARGILDYALPSDGGGSTQNMTWKITGNLGGESYADKARGPFNEGGLYVERQDFHQPKPPLTSFRKNRDPFKEILAPAMAFHTAKLNLNIPLDKFDVPLSFVFENSTSSGTYAPGFTSTGSSSADLNWIGLAVWATAPGGARVPGLKLSSKTPLVEALSWKERKEAY</sequence>
<proteinExistence type="inferred from homology"/>
<dbReference type="InterPro" id="IPR037110">
    <property type="entry name" value="Betagal_dom2_sf"/>
</dbReference>
<accession>A0AAE0MFQ5</accession>
<dbReference type="InterPro" id="IPR008979">
    <property type="entry name" value="Galactose-bd-like_sf"/>
</dbReference>
<evidence type="ECO:0000256" key="3">
    <source>
        <dbReference type="ARBA" id="ARBA00012756"/>
    </source>
</evidence>
<name>A0AAE0MFQ5_9PEZI</name>
<dbReference type="SUPFAM" id="SSF51445">
    <property type="entry name" value="(Trans)glycosidases"/>
    <property type="match status" value="1"/>
</dbReference>
<keyword evidence="4" id="KW-0732">Signal</keyword>
<dbReference type="EMBL" id="JAUEDM010000001">
    <property type="protein sequence ID" value="KAK3330560.1"/>
    <property type="molecule type" value="Genomic_DNA"/>
</dbReference>
<dbReference type="SUPFAM" id="SSF49785">
    <property type="entry name" value="Galactose-binding domain-like"/>
    <property type="match status" value="2"/>
</dbReference>
<evidence type="ECO:0000313" key="11">
    <source>
        <dbReference type="Proteomes" id="UP001283341"/>
    </source>
</evidence>
<evidence type="ECO:0000256" key="1">
    <source>
        <dbReference type="ARBA" id="ARBA00001412"/>
    </source>
</evidence>
<keyword evidence="11" id="KW-1185">Reference proteome</keyword>
<dbReference type="InterPro" id="IPR001944">
    <property type="entry name" value="Glycoside_Hdrlase_35"/>
</dbReference>
<comment type="caution">
    <text evidence="10">The sequence shown here is derived from an EMBL/GenBank/DDBJ whole genome shotgun (WGS) entry which is preliminary data.</text>
</comment>
<dbReference type="GO" id="GO:0004565">
    <property type="term" value="F:beta-galactosidase activity"/>
    <property type="evidence" value="ECO:0007669"/>
    <property type="project" value="UniProtKB-EC"/>
</dbReference>
<dbReference type="Pfam" id="PF10435">
    <property type="entry name" value="BetaGal_dom2"/>
    <property type="match status" value="1"/>
</dbReference>
<feature type="domain" description="Beta-galactosidase" evidence="9">
    <location>
        <begin position="339"/>
        <end position="483"/>
    </location>
</feature>
<dbReference type="Gene3D" id="2.60.120.260">
    <property type="entry name" value="Galactose-binding domain-like"/>
    <property type="match status" value="2"/>
</dbReference>
<dbReference type="PRINTS" id="PR00742">
    <property type="entry name" value="GLHYDRLASE35"/>
</dbReference>
<comment type="catalytic activity">
    <reaction evidence="1">
        <text>Hydrolysis of terminal non-reducing beta-D-galactose residues in beta-D-galactosides.</text>
        <dbReference type="EC" id="3.2.1.23"/>
    </reaction>
</comment>
<dbReference type="Gene3D" id="2.60.390.10">
    <property type="entry name" value="Beta-galactosidase, domain 3"/>
    <property type="match status" value="1"/>
</dbReference>
<evidence type="ECO:0000259" key="9">
    <source>
        <dbReference type="SMART" id="SM01029"/>
    </source>
</evidence>
<gene>
    <name evidence="10" type="ORF">B0H66DRAFT_612267</name>
</gene>
<evidence type="ECO:0000313" key="10">
    <source>
        <dbReference type="EMBL" id="KAK3330560.1"/>
    </source>
</evidence>